<keyword evidence="4" id="KW-0032">Aminotransferase</keyword>
<dbReference type="Pfam" id="PF00202">
    <property type="entry name" value="Aminotran_3"/>
    <property type="match status" value="1"/>
</dbReference>
<reference evidence="5" key="1">
    <citation type="journal article" date="2015" name="Genome">
        <title>Whole Genome Sequence of the Non-Microcystin-Producing Microcystis aeruginosa Strain NIES-44.</title>
        <authorList>
            <person name="Okano K."/>
            <person name="Miyata N."/>
            <person name="Ozaki Y."/>
        </authorList>
    </citation>
    <scope>NUCLEOTIDE SEQUENCE [LARGE SCALE GENOMIC DNA]</scope>
    <source>
        <strain evidence="5">NIES-44</strain>
    </source>
</reference>
<sequence length="480" mass="52883">MSAMGVSKLVFQSSNLEFMSILELIEKRLEENFALHEQYLNPQMVRVLKTIGYDRHYVKAEGPYLFDNQGEKYLDLLSGFGVFALGRNHPKIVQALQEVLTAALPNLVQLDASILAGLLAERLVAIAPNGLERVFFANSGTETVEAAIKFSRYATGRSQIVYCQGGYHGLTMGSLSATGDLHYREGFGPFVADFKEIPFGDLAALEKALINQDVAAFITEPIQGHGVRIPEPNYLPAAAALCRRYGTLFVADEVQTGLGRTGKIWAVEHWGVEPDILCVAKALSGGFVPVGAVLCRRWIFDRVFDRMDRSVVHGSTFGKNNLAMAAGIATLQVIEEEKLVERSAAIGQQIIAELRPLVDQYECLQEVRGLGMMIALEFAEPSSWSLKAAWKMLETANKGLFSQLIVVPLFTRHQILSQVSGHGMNIIKFIPPLTLSDEDCRWLVTAVKDVVADAHRFPGAAWEFGKTLASQAIRQKTAKK</sequence>
<dbReference type="PROSITE" id="PS00600">
    <property type="entry name" value="AA_TRANSFER_CLASS_3"/>
    <property type="match status" value="1"/>
</dbReference>
<gene>
    <name evidence="4" type="ORF">N44_03983</name>
</gene>
<dbReference type="GO" id="GO:0030170">
    <property type="term" value="F:pyridoxal phosphate binding"/>
    <property type="evidence" value="ECO:0007669"/>
    <property type="project" value="InterPro"/>
</dbReference>
<keyword evidence="2 3" id="KW-0663">Pyridoxal phosphate</keyword>
<organism evidence="4 5">
    <name type="scientific">Microcystis aeruginosa NIES-44</name>
    <dbReference type="NCBI Taxonomy" id="449439"/>
    <lineage>
        <taxon>Bacteria</taxon>
        <taxon>Bacillati</taxon>
        <taxon>Cyanobacteriota</taxon>
        <taxon>Cyanophyceae</taxon>
        <taxon>Oscillatoriophycideae</taxon>
        <taxon>Chroococcales</taxon>
        <taxon>Microcystaceae</taxon>
        <taxon>Microcystis</taxon>
    </lineage>
</organism>
<evidence type="ECO:0000313" key="4">
    <source>
        <dbReference type="EMBL" id="GAL95128.1"/>
    </source>
</evidence>
<dbReference type="AlphaFoldDB" id="A0A0A1W044"/>
<evidence type="ECO:0000313" key="5">
    <source>
        <dbReference type="Proteomes" id="UP000030321"/>
    </source>
</evidence>
<dbReference type="Gene3D" id="3.90.1150.10">
    <property type="entry name" value="Aspartate Aminotransferase, domain 1"/>
    <property type="match status" value="1"/>
</dbReference>
<protein>
    <submittedName>
        <fullName evidence="4">Aminotransferase HpnO</fullName>
    </submittedName>
</protein>
<dbReference type="GO" id="GO:0042802">
    <property type="term" value="F:identical protein binding"/>
    <property type="evidence" value="ECO:0007669"/>
    <property type="project" value="TreeGrafter"/>
</dbReference>
<comment type="caution">
    <text evidence="4">The sequence shown here is derived from an EMBL/GenBank/DDBJ whole genome shotgun (WGS) entry which is preliminary data.</text>
</comment>
<evidence type="ECO:0000256" key="3">
    <source>
        <dbReference type="RuleBase" id="RU003560"/>
    </source>
</evidence>
<dbReference type="FunFam" id="3.90.1150.10:FF:000086">
    <property type="entry name" value="Putative acetylornithine aminotransferase"/>
    <property type="match status" value="1"/>
</dbReference>
<accession>A0A0A1W044</accession>
<dbReference type="Gene3D" id="3.40.640.10">
    <property type="entry name" value="Type I PLP-dependent aspartate aminotransferase-like (Major domain)"/>
    <property type="match status" value="1"/>
</dbReference>
<dbReference type="InterPro" id="IPR049704">
    <property type="entry name" value="Aminotrans_3_PPA_site"/>
</dbReference>
<dbReference type="InterPro" id="IPR015422">
    <property type="entry name" value="PyrdxlP-dep_Trfase_small"/>
</dbReference>
<dbReference type="InterPro" id="IPR015424">
    <property type="entry name" value="PyrdxlP-dep_Trfase"/>
</dbReference>
<dbReference type="GO" id="GO:0008483">
    <property type="term" value="F:transaminase activity"/>
    <property type="evidence" value="ECO:0007669"/>
    <property type="project" value="UniProtKB-KW"/>
</dbReference>
<dbReference type="Proteomes" id="UP000030321">
    <property type="component" value="Unassembled WGS sequence"/>
</dbReference>
<evidence type="ECO:0000256" key="2">
    <source>
        <dbReference type="ARBA" id="ARBA00022898"/>
    </source>
</evidence>
<name>A0A0A1W044_MICAE</name>
<dbReference type="EMBL" id="BBPA01000068">
    <property type="protein sequence ID" value="GAL95128.1"/>
    <property type="molecule type" value="Genomic_DNA"/>
</dbReference>
<keyword evidence="4" id="KW-0808">Transferase</keyword>
<dbReference type="PANTHER" id="PTHR11986:SF121">
    <property type="entry name" value="BLR3010 PROTEIN"/>
    <property type="match status" value="1"/>
</dbReference>
<comment type="similarity">
    <text evidence="3">Belongs to the class-III pyridoxal-phosphate-dependent aminotransferase family.</text>
</comment>
<comment type="cofactor">
    <cofactor evidence="1">
        <name>pyridoxal 5'-phosphate</name>
        <dbReference type="ChEBI" id="CHEBI:597326"/>
    </cofactor>
</comment>
<dbReference type="FunFam" id="3.40.640.10:FF:000004">
    <property type="entry name" value="Acetylornithine aminotransferase"/>
    <property type="match status" value="1"/>
</dbReference>
<dbReference type="InterPro" id="IPR050103">
    <property type="entry name" value="Class-III_PLP-dep_AT"/>
</dbReference>
<dbReference type="InterPro" id="IPR015421">
    <property type="entry name" value="PyrdxlP-dep_Trfase_major"/>
</dbReference>
<dbReference type="PANTHER" id="PTHR11986">
    <property type="entry name" value="AMINOTRANSFERASE CLASS III"/>
    <property type="match status" value="1"/>
</dbReference>
<dbReference type="CDD" id="cd00610">
    <property type="entry name" value="OAT_like"/>
    <property type="match status" value="1"/>
</dbReference>
<evidence type="ECO:0000256" key="1">
    <source>
        <dbReference type="ARBA" id="ARBA00001933"/>
    </source>
</evidence>
<dbReference type="InterPro" id="IPR005814">
    <property type="entry name" value="Aminotrans_3"/>
</dbReference>
<proteinExistence type="inferred from homology"/>
<dbReference type="SUPFAM" id="SSF53383">
    <property type="entry name" value="PLP-dependent transferases"/>
    <property type="match status" value="1"/>
</dbReference>